<feature type="transmembrane region" description="Helical" evidence="1">
    <location>
        <begin position="115"/>
        <end position="140"/>
    </location>
</feature>
<evidence type="ECO:0000313" key="2">
    <source>
        <dbReference type="EMBL" id="PZW01578.1"/>
    </source>
</evidence>
<keyword evidence="1" id="KW-0472">Membrane</keyword>
<evidence type="ECO:0000256" key="1">
    <source>
        <dbReference type="SAM" id="Phobius"/>
    </source>
</evidence>
<reference evidence="2 3" key="1">
    <citation type="submission" date="2018-06" db="EMBL/GenBank/DDBJ databases">
        <title>Genomic Encyclopedia of Archaeal and Bacterial Type Strains, Phase II (KMG-II): from individual species to whole genera.</title>
        <authorList>
            <person name="Goeker M."/>
        </authorList>
    </citation>
    <scope>NUCLEOTIDE SEQUENCE [LARGE SCALE GENOMIC DNA]</scope>
    <source>
        <strain evidence="2 3">ATCC 51348</strain>
    </source>
</reference>
<evidence type="ECO:0000313" key="3">
    <source>
        <dbReference type="Proteomes" id="UP000249646"/>
    </source>
</evidence>
<feature type="transmembrane region" description="Helical" evidence="1">
    <location>
        <begin position="78"/>
        <end position="103"/>
    </location>
</feature>
<protein>
    <submittedName>
        <fullName evidence="2">Uncharacterized protein</fullName>
    </submittedName>
</protein>
<dbReference type="Proteomes" id="UP000249646">
    <property type="component" value="Unassembled WGS sequence"/>
</dbReference>
<keyword evidence="1" id="KW-0812">Transmembrane</keyword>
<dbReference type="AlphaFoldDB" id="A0A2W7GD00"/>
<keyword evidence="1" id="KW-1133">Transmembrane helix</keyword>
<name>A0A2W7GD00_9BACT</name>
<accession>A0A2W7GD00</accession>
<dbReference type="RefSeq" id="WP_111518030.1">
    <property type="nucleotide sequence ID" value="NZ_QKUB01000001.1"/>
</dbReference>
<gene>
    <name evidence="2" type="ORF">BCF89_101108</name>
</gene>
<dbReference type="OrthoDB" id="397115at2"/>
<proteinExistence type="predicted"/>
<organism evidence="2 3">
    <name type="scientific">Metamycoplasma auris</name>
    <dbReference type="NCBI Taxonomy" id="51363"/>
    <lineage>
        <taxon>Bacteria</taxon>
        <taxon>Bacillati</taxon>
        <taxon>Mycoplasmatota</taxon>
        <taxon>Mycoplasmoidales</taxon>
        <taxon>Metamycoplasmataceae</taxon>
        <taxon>Metamycoplasma</taxon>
    </lineage>
</organism>
<comment type="caution">
    <text evidence="2">The sequence shown here is derived from an EMBL/GenBank/DDBJ whole genome shotgun (WGS) entry which is preliminary data.</text>
</comment>
<keyword evidence="3" id="KW-1185">Reference proteome</keyword>
<feature type="transmembrane region" description="Helical" evidence="1">
    <location>
        <begin position="23"/>
        <end position="46"/>
    </location>
</feature>
<dbReference type="EMBL" id="QKUB01000001">
    <property type="protein sequence ID" value="PZW01578.1"/>
    <property type="molecule type" value="Genomic_DNA"/>
</dbReference>
<sequence length="387" mass="45857">MEYALLETSTKANADVQKSSSSLLIYSLVLTLLFIVNIYFMIKFFINYKRSIDKTKTTLDGYLVKKYMQGINLKSNGFFNIIWIASLILAQIIMSAILLAKVYAKLDVDKKYLPIFYITLISGIILLLSQAAGQIIIFYVKFNYPQYKSKQKDIEAELVSLKEFKSAELNKNYPNKINIDFDRLKNDNVLLSNILTRWMQFYNQMNEDKIVTTKTQQTTKPIYSQKKQYNLFLNQLFKINYFHETLEDINKKEAQRAQMLEENNNKKDAIISEETKIQNEVEWMKKMDDKSKLLKEHSESKEMSKDEFKKNYDEYVAMSRSMDPIYQSSQKNSWLFYRDAEVEDLFYNVNTIIHYTLENNEIVLEKEISEFLEEYKNHLISKFLLTR</sequence>